<keyword evidence="2 5" id="KW-0812">Transmembrane</keyword>
<feature type="transmembrane region" description="Helical" evidence="5">
    <location>
        <begin position="64"/>
        <end position="89"/>
    </location>
</feature>
<evidence type="ECO:0000256" key="1">
    <source>
        <dbReference type="ARBA" id="ARBA00004141"/>
    </source>
</evidence>
<keyword evidence="3 5" id="KW-1133">Transmembrane helix</keyword>
<comment type="caution">
    <text evidence="6">The sequence shown here is derived from an EMBL/GenBank/DDBJ whole genome shotgun (WGS) entry which is preliminary data.</text>
</comment>
<gene>
    <name evidence="6" type="ORF">E8E13_002480</name>
</gene>
<dbReference type="AlphaFoldDB" id="A0A9P4T9J5"/>
<dbReference type="InterPro" id="IPR045863">
    <property type="entry name" value="CorA_TM1_TM2"/>
</dbReference>
<sequence length="151" mass="17296">MATQQDIVFQGQLIRNLKLRSQANQERLQSEIALAYNRIAQRDSKVMLEISAATKSDSKAMKTVALVTMVFLPATFTSAVFSMSFFNFSPETGNWTVSREFWVYWVVAIPLTGLTLLFWLFFLQEPGARPALTLARISEWRRKKSLNGWKP</sequence>
<dbReference type="GO" id="GO:0016020">
    <property type="term" value="C:membrane"/>
    <property type="evidence" value="ECO:0007669"/>
    <property type="project" value="UniProtKB-SubCell"/>
</dbReference>
<name>A0A9P4T9J5_CURKU</name>
<feature type="transmembrane region" description="Helical" evidence="5">
    <location>
        <begin position="101"/>
        <end position="122"/>
    </location>
</feature>
<keyword evidence="4 5" id="KW-0472">Membrane</keyword>
<evidence type="ECO:0000256" key="2">
    <source>
        <dbReference type="ARBA" id="ARBA00022692"/>
    </source>
</evidence>
<proteinExistence type="predicted"/>
<evidence type="ECO:0000256" key="5">
    <source>
        <dbReference type="SAM" id="Phobius"/>
    </source>
</evidence>
<evidence type="ECO:0000313" key="7">
    <source>
        <dbReference type="Proteomes" id="UP000801428"/>
    </source>
</evidence>
<protein>
    <submittedName>
        <fullName evidence="6">Uncharacterized protein</fullName>
    </submittedName>
</protein>
<accession>A0A9P4T9J5</accession>
<dbReference type="SUPFAM" id="SSF144083">
    <property type="entry name" value="Magnesium transport protein CorA, transmembrane region"/>
    <property type="match status" value="1"/>
</dbReference>
<evidence type="ECO:0000256" key="4">
    <source>
        <dbReference type="ARBA" id="ARBA00023136"/>
    </source>
</evidence>
<comment type="subcellular location">
    <subcellularLocation>
        <location evidence="1">Membrane</location>
        <topology evidence="1">Multi-pass membrane protein</topology>
    </subcellularLocation>
</comment>
<dbReference type="EMBL" id="SWKU01000018">
    <property type="protein sequence ID" value="KAF2998830.1"/>
    <property type="molecule type" value="Genomic_DNA"/>
</dbReference>
<dbReference type="OrthoDB" id="2830640at2759"/>
<dbReference type="Proteomes" id="UP000801428">
    <property type="component" value="Unassembled WGS sequence"/>
</dbReference>
<evidence type="ECO:0000256" key="3">
    <source>
        <dbReference type="ARBA" id="ARBA00022989"/>
    </source>
</evidence>
<organism evidence="6 7">
    <name type="scientific">Curvularia kusanoi</name>
    <name type="common">Cochliobolus kusanoi</name>
    <dbReference type="NCBI Taxonomy" id="90978"/>
    <lineage>
        <taxon>Eukaryota</taxon>
        <taxon>Fungi</taxon>
        <taxon>Dikarya</taxon>
        <taxon>Ascomycota</taxon>
        <taxon>Pezizomycotina</taxon>
        <taxon>Dothideomycetes</taxon>
        <taxon>Pleosporomycetidae</taxon>
        <taxon>Pleosporales</taxon>
        <taxon>Pleosporineae</taxon>
        <taxon>Pleosporaceae</taxon>
        <taxon>Curvularia</taxon>
    </lineage>
</organism>
<keyword evidence="7" id="KW-1185">Reference proteome</keyword>
<dbReference type="Gene3D" id="1.20.58.340">
    <property type="entry name" value="Magnesium transport protein CorA, transmembrane region"/>
    <property type="match status" value="1"/>
</dbReference>
<reference evidence="6" key="1">
    <citation type="submission" date="2019-04" db="EMBL/GenBank/DDBJ databases">
        <title>Sequencing of skin fungus with MAO and IRED activity.</title>
        <authorList>
            <person name="Marsaioli A.J."/>
            <person name="Bonatto J.M.C."/>
            <person name="Reis Junior O."/>
        </authorList>
    </citation>
    <scope>NUCLEOTIDE SEQUENCE</scope>
    <source>
        <strain evidence="6">30M1</strain>
    </source>
</reference>
<evidence type="ECO:0000313" key="6">
    <source>
        <dbReference type="EMBL" id="KAF2998830.1"/>
    </source>
</evidence>